<keyword evidence="5" id="KW-0067">ATP-binding</keyword>
<keyword evidence="4" id="KW-0347">Helicase</keyword>
<dbReference type="InterPro" id="IPR014001">
    <property type="entry name" value="Helicase_ATP-bd"/>
</dbReference>
<evidence type="ECO:0000259" key="8">
    <source>
        <dbReference type="SMART" id="SM00487"/>
    </source>
</evidence>
<evidence type="ECO:0000256" key="1">
    <source>
        <dbReference type="ARBA" id="ARBA00007913"/>
    </source>
</evidence>
<accession>A0ABR1FR81</accession>
<feature type="compositionally biased region" description="Basic residues" evidence="7">
    <location>
        <begin position="129"/>
        <end position="139"/>
    </location>
</feature>
<evidence type="ECO:0000256" key="2">
    <source>
        <dbReference type="ARBA" id="ARBA00022741"/>
    </source>
</evidence>
<dbReference type="InterPro" id="IPR041677">
    <property type="entry name" value="DNA2/NAM7_AAA_11"/>
</dbReference>
<keyword evidence="3" id="KW-0378">Hydrolase</keyword>
<gene>
    <name evidence="9" type="ORF">SO694_00060052</name>
</gene>
<dbReference type="Proteomes" id="UP001363151">
    <property type="component" value="Unassembled WGS sequence"/>
</dbReference>
<feature type="domain" description="Helicase ATP-binding" evidence="8">
    <location>
        <begin position="248"/>
        <end position="462"/>
    </location>
</feature>
<evidence type="ECO:0000256" key="3">
    <source>
        <dbReference type="ARBA" id="ARBA00022801"/>
    </source>
</evidence>
<sequence>MRLAILLSALLQQSQPLQTRPSLRRATRLHAREDAYASYWDELLLKEYREAAAELRSRRQTWSRKRLEDSGDSVFGAATPETELFGDKIAACGRGGAPRAAAARPVPPRRRAAAEPRGPRAARPPVPPARRRRRRRGRRLAAVGAGARWRRRLGVAAAGVLRRAPRPRRAARALEAQRDALARVAAGAAGEAAALLAQAFAGSAARRAPGPLRDGARLEFAGVPGGVTAPSLEIAALNAIGGAKDDAGGFEPNASQEDAIAWALARSVSLIRGPPGTGKTRCASLLVSSALRLGDGGAAPRVLAVCHSNGAADVLLAALVAVGVPAIRAGRPASVAPEARRHTVVALAERHPEVSALRERARNATLKPHVRSAAAADARKVVDEVREALSRNAPVVVASCVGRRVGAHQLIEASSGEFSLVVVDEAAQTTEPAVLCALAAAKADQIVFVGDTKQLPPTVVSEDAALRRALATSPMSAASVQYRMPPALVEHPSNYFYEGLVACADDRREGEAPPAGFPWPGGLPLAFVDVRAEETKRASGGVTNAREAELVAAVVAGVLEAGELGPRDLVVISPYNRQCDAVRGALARRGVYDVRVGTVDAFQGQETQLVVFTAARSNPRGDLGFLRDPRRLNVAITRAKRGLVLVGDAATLSNSRHWRALVDSCRDRGAWVDGDAAFPELELC</sequence>
<evidence type="ECO:0000256" key="6">
    <source>
        <dbReference type="ARBA" id="ARBA00048432"/>
    </source>
</evidence>
<dbReference type="Gene3D" id="3.40.50.300">
    <property type="entry name" value="P-loop containing nucleotide triphosphate hydrolases"/>
    <property type="match status" value="2"/>
</dbReference>
<evidence type="ECO:0000256" key="5">
    <source>
        <dbReference type="ARBA" id="ARBA00022840"/>
    </source>
</evidence>
<dbReference type="SUPFAM" id="SSF52540">
    <property type="entry name" value="P-loop containing nucleoside triphosphate hydrolases"/>
    <property type="match status" value="1"/>
</dbReference>
<evidence type="ECO:0000256" key="7">
    <source>
        <dbReference type="SAM" id="MobiDB-lite"/>
    </source>
</evidence>
<evidence type="ECO:0000313" key="9">
    <source>
        <dbReference type="EMBL" id="KAK7236148.1"/>
    </source>
</evidence>
<comment type="similarity">
    <text evidence="1">Belongs to the DNA2/NAM7 helicase family.</text>
</comment>
<dbReference type="InterPro" id="IPR050534">
    <property type="entry name" value="Coronavir_polyprotein_1ab"/>
</dbReference>
<dbReference type="InterPro" id="IPR027417">
    <property type="entry name" value="P-loop_NTPase"/>
</dbReference>
<dbReference type="Pfam" id="PF13086">
    <property type="entry name" value="AAA_11"/>
    <property type="match status" value="2"/>
</dbReference>
<dbReference type="SMART" id="SM00487">
    <property type="entry name" value="DEXDc"/>
    <property type="match status" value="1"/>
</dbReference>
<dbReference type="PANTHER" id="PTHR43788">
    <property type="entry name" value="DNA2/NAM7 HELICASE FAMILY MEMBER"/>
    <property type="match status" value="1"/>
</dbReference>
<evidence type="ECO:0000256" key="4">
    <source>
        <dbReference type="ARBA" id="ARBA00022806"/>
    </source>
</evidence>
<comment type="catalytic activity">
    <reaction evidence="6">
        <text>ATP + H2O = ADP + phosphate + H(+)</text>
        <dbReference type="Rhea" id="RHEA:13065"/>
        <dbReference type="ChEBI" id="CHEBI:15377"/>
        <dbReference type="ChEBI" id="CHEBI:15378"/>
        <dbReference type="ChEBI" id="CHEBI:30616"/>
        <dbReference type="ChEBI" id="CHEBI:43474"/>
        <dbReference type="ChEBI" id="CHEBI:456216"/>
        <dbReference type="EC" id="3.6.4.12"/>
    </reaction>
    <physiologicalReaction direction="left-to-right" evidence="6">
        <dbReference type="Rhea" id="RHEA:13066"/>
    </physiologicalReaction>
</comment>
<comment type="caution">
    <text evidence="9">The sequence shown here is derived from an EMBL/GenBank/DDBJ whole genome shotgun (WGS) entry which is preliminary data.</text>
</comment>
<dbReference type="PANTHER" id="PTHR43788:SF8">
    <property type="entry name" value="DNA-BINDING PROTEIN SMUBP-2"/>
    <property type="match status" value="1"/>
</dbReference>
<dbReference type="InterPro" id="IPR041679">
    <property type="entry name" value="DNA2/NAM7-like_C"/>
</dbReference>
<evidence type="ECO:0000313" key="10">
    <source>
        <dbReference type="Proteomes" id="UP001363151"/>
    </source>
</evidence>
<feature type="region of interest" description="Disordered" evidence="7">
    <location>
        <begin position="96"/>
        <end position="141"/>
    </location>
</feature>
<organism evidence="9 10">
    <name type="scientific">Aureococcus anophagefferens</name>
    <name type="common">Harmful bloom alga</name>
    <dbReference type="NCBI Taxonomy" id="44056"/>
    <lineage>
        <taxon>Eukaryota</taxon>
        <taxon>Sar</taxon>
        <taxon>Stramenopiles</taxon>
        <taxon>Ochrophyta</taxon>
        <taxon>Pelagophyceae</taxon>
        <taxon>Pelagomonadales</taxon>
        <taxon>Pelagomonadaceae</taxon>
        <taxon>Aureococcus</taxon>
    </lineage>
</organism>
<dbReference type="InterPro" id="IPR047187">
    <property type="entry name" value="SF1_C_Upf1"/>
</dbReference>
<protein>
    <submittedName>
        <fullName evidence="9">Nonsense-mediated decay protein</fullName>
    </submittedName>
</protein>
<dbReference type="CDD" id="cd18808">
    <property type="entry name" value="SF1_C_Upf1"/>
    <property type="match status" value="1"/>
</dbReference>
<dbReference type="EMBL" id="JBBJCI010000286">
    <property type="protein sequence ID" value="KAK7236148.1"/>
    <property type="molecule type" value="Genomic_DNA"/>
</dbReference>
<keyword evidence="2" id="KW-0547">Nucleotide-binding</keyword>
<reference evidence="9 10" key="1">
    <citation type="submission" date="2024-03" db="EMBL/GenBank/DDBJ databases">
        <title>Aureococcus anophagefferens CCMP1851 and Kratosvirus quantuckense: Draft genome of a second virus-susceptible host strain in the model system.</title>
        <authorList>
            <person name="Chase E."/>
            <person name="Truchon A.R."/>
            <person name="Schepens W."/>
            <person name="Wilhelm S.W."/>
        </authorList>
    </citation>
    <scope>NUCLEOTIDE SEQUENCE [LARGE SCALE GENOMIC DNA]</scope>
    <source>
        <strain evidence="9 10">CCMP1851</strain>
    </source>
</reference>
<name>A0ABR1FR81_AURAN</name>
<dbReference type="Pfam" id="PF13087">
    <property type="entry name" value="AAA_12"/>
    <property type="match status" value="1"/>
</dbReference>
<keyword evidence="10" id="KW-1185">Reference proteome</keyword>
<proteinExistence type="inferred from homology"/>